<feature type="transmembrane region" description="Helical" evidence="8">
    <location>
        <begin position="199"/>
        <end position="218"/>
    </location>
</feature>
<comment type="caution">
    <text evidence="8">Lacks conserved residue(s) required for the propagation of feature annotation.</text>
</comment>
<evidence type="ECO:0000313" key="10">
    <source>
        <dbReference type="Proteomes" id="UP001148838"/>
    </source>
</evidence>
<keyword evidence="4 8" id="KW-1133">Transmembrane helix</keyword>
<keyword evidence="6 8" id="KW-0675">Receptor</keyword>
<keyword evidence="2 8" id="KW-1003">Cell membrane</keyword>
<feature type="transmembrane region" description="Helical" evidence="8">
    <location>
        <begin position="277"/>
        <end position="297"/>
    </location>
</feature>
<organism evidence="9 10">
    <name type="scientific">Periplaneta americana</name>
    <name type="common">American cockroach</name>
    <name type="synonym">Blatta americana</name>
    <dbReference type="NCBI Taxonomy" id="6978"/>
    <lineage>
        <taxon>Eukaryota</taxon>
        <taxon>Metazoa</taxon>
        <taxon>Ecdysozoa</taxon>
        <taxon>Arthropoda</taxon>
        <taxon>Hexapoda</taxon>
        <taxon>Insecta</taxon>
        <taxon>Pterygota</taxon>
        <taxon>Neoptera</taxon>
        <taxon>Polyneoptera</taxon>
        <taxon>Dictyoptera</taxon>
        <taxon>Blattodea</taxon>
        <taxon>Blattoidea</taxon>
        <taxon>Blattidae</taxon>
        <taxon>Blattinae</taxon>
        <taxon>Periplaneta</taxon>
    </lineage>
</organism>
<keyword evidence="3 8" id="KW-0812">Transmembrane</keyword>
<feature type="transmembrane region" description="Helical" evidence="8">
    <location>
        <begin position="36"/>
        <end position="56"/>
    </location>
</feature>
<evidence type="ECO:0000256" key="1">
    <source>
        <dbReference type="ARBA" id="ARBA00004651"/>
    </source>
</evidence>
<gene>
    <name evidence="9" type="ORF">ANN_00308</name>
</gene>
<evidence type="ECO:0000256" key="5">
    <source>
        <dbReference type="ARBA" id="ARBA00023136"/>
    </source>
</evidence>
<comment type="similarity">
    <text evidence="8">Belongs to the insect chemoreceptor superfamily. Gustatory receptor (GR) family.</text>
</comment>
<dbReference type="PANTHER" id="PTHR21143:SF133">
    <property type="entry name" value="GUSTATORY AND PHEROMONE RECEPTOR 32A-RELATED"/>
    <property type="match status" value="1"/>
</dbReference>
<dbReference type="EMBL" id="JAJSOF020000003">
    <property type="protein sequence ID" value="KAJ4448916.1"/>
    <property type="molecule type" value="Genomic_DNA"/>
</dbReference>
<proteinExistence type="inferred from homology"/>
<evidence type="ECO:0000256" key="8">
    <source>
        <dbReference type="RuleBase" id="RU363108"/>
    </source>
</evidence>
<evidence type="ECO:0000256" key="2">
    <source>
        <dbReference type="ARBA" id="ARBA00022475"/>
    </source>
</evidence>
<keyword evidence="7 8" id="KW-0807">Transducer</keyword>
<evidence type="ECO:0000256" key="7">
    <source>
        <dbReference type="ARBA" id="ARBA00023224"/>
    </source>
</evidence>
<keyword evidence="5 8" id="KW-0472">Membrane</keyword>
<accession>A0ABQ8TQE6</accession>
<dbReference type="PANTHER" id="PTHR21143">
    <property type="entry name" value="INVERTEBRATE GUSTATORY RECEPTOR"/>
    <property type="match status" value="1"/>
</dbReference>
<comment type="caution">
    <text evidence="9">The sequence shown here is derived from an EMBL/GenBank/DDBJ whole genome shotgun (WGS) entry which is preliminary data.</text>
</comment>
<dbReference type="Pfam" id="PF08395">
    <property type="entry name" value="7tm_7"/>
    <property type="match status" value="1"/>
</dbReference>
<dbReference type="Proteomes" id="UP001148838">
    <property type="component" value="Unassembled WGS sequence"/>
</dbReference>
<dbReference type="InterPro" id="IPR013604">
    <property type="entry name" value="7TM_chemorcpt"/>
</dbReference>
<evidence type="ECO:0000256" key="4">
    <source>
        <dbReference type="ARBA" id="ARBA00022989"/>
    </source>
</evidence>
<comment type="subcellular location">
    <subcellularLocation>
        <location evidence="1 8">Cell membrane</location>
        <topology evidence="1 8">Multi-pass membrane protein</topology>
    </subcellularLocation>
</comment>
<keyword evidence="10" id="KW-1185">Reference proteome</keyword>
<reference evidence="9 10" key="1">
    <citation type="journal article" date="2022" name="Allergy">
        <title>Genome assembly and annotation of Periplaneta americana reveal a comprehensive cockroach allergen profile.</title>
        <authorList>
            <person name="Wang L."/>
            <person name="Xiong Q."/>
            <person name="Saelim N."/>
            <person name="Wang L."/>
            <person name="Nong W."/>
            <person name="Wan A.T."/>
            <person name="Shi M."/>
            <person name="Liu X."/>
            <person name="Cao Q."/>
            <person name="Hui J.H.L."/>
            <person name="Sookrung N."/>
            <person name="Leung T.F."/>
            <person name="Tungtrongchitr A."/>
            <person name="Tsui S.K.W."/>
        </authorList>
    </citation>
    <scope>NUCLEOTIDE SEQUENCE [LARGE SCALE GENOMIC DNA]</scope>
    <source>
        <strain evidence="9">PWHHKU_190912</strain>
    </source>
</reference>
<sequence length="298" mass="34989">MRSGYLRNVFEKCLQIDARIDIMQRNQMYIGTRSRLVRDMITASLILLVVYVLNYHYDKDGNVASLLTRTVDNLCMTFSCILTLQFTTLVRALHRRYQHFNEEILRYFKLKSSDNLPRYLEISEVTFINRNKYLTTGAEIDEVHKLRSIRLMHFELYDCVVLVNEYYGLPILLFILSSTISCVNCLYYVLYFIRLNDIVLIFFGIILCTLYVMVFVLITTSCHQTAQEANKTAMYVQRIKALPGLQCRTVLELQNLSEQLREMRIEFSAWSFFRLDLSFLSTIIGGVITYILVMIQLN</sequence>
<evidence type="ECO:0000256" key="3">
    <source>
        <dbReference type="ARBA" id="ARBA00022692"/>
    </source>
</evidence>
<comment type="function">
    <text evidence="8">Gustatory receptor which mediates acceptance or avoidance behavior, depending on its substrates.</text>
</comment>
<protein>
    <recommendedName>
        <fullName evidence="8">Gustatory receptor</fullName>
    </recommendedName>
</protein>
<evidence type="ECO:0000313" key="9">
    <source>
        <dbReference type="EMBL" id="KAJ4448916.1"/>
    </source>
</evidence>
<name>A0ABQ8TQE6_PERAM</name>
<evidence type="ECO:0000256" key="6">
    <source>
        <dbReference type="ARBA" id="ARBA00023170"/>
    </source>
</evidence>
<feature type="transmembrane region" description="Helical" evidence="8">
    <location>
        <begin position="171"/>
        <end position="193"/>
    </location>
</feature>